<sequence>DSPPVRSRCSFFALVPAISFFCLLFVFPVTSVFYGSRNRLIRPFQTLSFVQIYFKRAKDIYSTLGISSFSAVTGPAYEDEESCLPSSWY</sequence>
<evidence type="ECO:0000313" key="2">
    <source>
        <dbReference type="EMBL" id="CAG8445048.1"/>
    </source>
</evidence>
<protein>
    <submittedName>
        <fullName evidence="2">8391_t:CDS:1</fullName>
    </submittedName>
</protein>
<keyword evidence="1" id="KW-0812">Transmembrane</keyword>
<evidence type="ECO:0000313" key="3">
    <source>
        <dbReference type="Proteomes" id="UP000789831"/>
    </source>
</evidence>
<accession>A0A9N8VB79</accession>
<reference evidence="2" key="1">
    <citation type="submission" date="2021-06" db="EMBL/GenBank/DDBJ databases">
        <authorList>
            <person name="Kallberg Y."/>
            <person name="Tangrot J."/>
            <person name="Rosling A."/>
        </authorList>
    </citation>
    <scope>NUCLEOTIDE SEQUENCE</scope>
    <source>
        <strain evidence="2">MT106</strain>
    </source>
</reference>
<feature type="non-terminal residue" evidence="2">
    <location>
        <position position="1"/>
    </location>
</feature>
<dbReference type="EMBL" id="CAJVPL010000089">
    <property type="protein sequence ID" value="CAG8445048.1"/>
    <property type="molecule type" value="Genomic_DNA"/>
</dbReference>
<gene>
    <name evidence="2" type="ORF">AGERDE_LOCUS1350</name>
</gene>
<dbReference type="AlphaFoldDB" id="A0A9N8VB79"/>
<keyword evidence="1" id="KW-0472">Membrane</keyword>
<dbReference type="Proteomes" id="UP000789831">
    <property type="component" value="Unassembled WGS sequence"/>
</dbReference>
<evidence type="ECO:0000256" key="1">
    <source>
        <dbReference type="SAM" id="Phobius"/>
    </source>
</evidence>
<proteinExistence type="predicted"/>
<feature type="transmembrane region" description="Helical" evidence="1">
    <location>
        <begin position="12"/>
        <end position="34"/>
    </location>
</feature>
<organism evidence="2 3">
    <name type="scientific">Ambispora gerdemannii</name>
    <dbReference type="NCBI Taxonomy" id="144530"/>
    <lineage>
        <taxon>Eukaryota</taxon>
        <taxon>Fungi</taxon>
        <taxon>Fungi incertae sedis</taxon>
        <taxon>Mucoromycota</taxon>
        <taxon>Glomeromycotina</taxon>
        <taxon>Glomeromycetes</taxon>
        <taxon>Archaeosporales</taxon>
        <taxon>Ambisporaceae</taxon>
        <taxon>Ambispora</taxon>
    </lineage>
</organism>
<keyword evidence="3" id="KW-1185">Reference proteome</keyword>
<comment type="caution">
    <text evidence="2">The sequence shown here is derived from an EMBL/GenBank/DDBJ whole genome shotgun (WGS) entry which is preliminary data.</text>
</comment>
<name>A0A9N8VB79_9GLOM</name>
<keyword evidence="1" id="KW-1133">Transmembrane helix</keyword>